<keyword evidence="3" id="KW-0547">Nucleotide-binding</keyword>
<dbReference type="Pfam" id="PF13649">
    <property type="entry name" value="Methyltransf_25"/>
    <property type="match status" value="1"/>
</dbReference>
<protein>
    <recommendedName>
        <fullName evidence="4">ATP-grasp domain-containing protein</fullName>
    </recommendedName>
</protein>
<dbReference type="InterPro" id="IPR011761">
    <property type="entry name" value="ATP-grasp"/>
</dbReference>
<evidence type="ECO:0000256" key="3">
    <source>
        <dbReference type="PROSITE-ProRule" id="PRU00409"/>
    </source>
</evidence>
<evidence type="ECO:0000313" key="5">
    <source>
        <dbReference type="EMBL" id="KAH6586991.1"/>
    </source>
</evidence>
<dbReference type="InterPro" id="IPR011095">
    <property type="entry name" value="Dala_Dala_lig_C"/>
</dbReference>
<keyword evidence="3" id="KW-0067">ATP-binding</keyword>
<keyword evidence="6" id="KW-1185">Reference proteome</keyword>
<dbReference type="CDD" id="cd02440">
    <property type="entry name" value="AdoMet_MTases"/>
    <property type="match status" value="1"/>
</dbReference>
<feature type="domain" description="ATP-grasp" evidence="4">
    <location>
        <begin position="591"/>
        <end position="825"/>
    </location>
</feature>
<evidence type="ECO:0000259" key="4">
    <source>
        <dbReference type="PROSITE" id="PS50975"/>
    </source>
</evidence>
<proteinExistence type="inferred from homology"/>
<dbReference type="SUPFAM" id="SSF53335">
    <property type="entry name" value="S-adenosyl-L-methionine-dependent methyltransferases"/>
    <property type="match status" value="1"/>
</dbReference>
<name>A0ABQ8EUX3_9FUNG</name>
<evidence type="ECO:0000313" key="6">
    <source>
        <dbReference type="Proteomes" id="UP001648503"/>
    </source>
</evidence>
<comment type="caution">
    <text evidence="5">The sequence shown here is derived from an EMBL/GenBank/DDBJ whole genome shotgun (WGS) entry which is preliminary data.</text>
</comment>
<evidence type="ECO:0000256" key="2">
    <source>
        <dbReference type="ARBA" id="ARBA00022598"/>
    </source>
</evidence>
<organism evidence="5 6">
    <name type="scientific">Batrachochytrium salamandrivorans</name>
    <dbReference type="NCBI Taxonomy" id="1357716"/>
    <lineage>
        <taxon>Eukaryota</taxon>
        <taxon>Fungi</taxon>
        <taxon>Fungi incertae sedis</taxon>
        <taxon>Chytridiomycota</taxon>
        <taxon>Chytridiomycota incertae sedis</taxon>
        <taxon>Chytridiomycetes</taxon>
        <taxon>Rhizophydiales</taxon>
        <taxon>Rhizophydiales incertae sedis</taxon>
        <taxon>Batrachochytrium</taxon>
    </lineage>
</organism>
<dbReference type="InterPro" id="IPR041698">
    <property type="entry name" value="Methyltransf_25"/>
</dbReference>
<keyword evidence="2" id="KW-0436">Ligase</keyword>
<comment type="similarity">
    <text evidence="1">Belongs to the D-alanine--D-alanine ligase family.</text>
</comment>
<gene>
    <name evidence="5" type="ORF">BASA50_000040</name>
</gene>
<sequence>MSSQLSKVCSHDQSSLQWQTGIDSLVKSTISLVATTTSHVVDENSTQQLPICNGRVKSLETMVKPQWWKTVFADAMYLKTDGDVVEDADITKSEVAMLEAMPEIKQILMRGCGSESSDNERNPKATCIPIAQSPSSLDPPSFSGKLKPFAPTPSPSIECGGSKPSTPISLGKPARILDLCCGQGRHALYLAKEYPQLYVHGHDQSSYLISLARERASLQKVSSQTTFTVGDCRQIPYPGNTFDLVLVMGNSFGYFSNEDEDHAVLAEIERVLAPEGRIVLDLTDGEFMRNNFSERGWEWVDDSTFVCRERQLSRDRLRLISREIITMSNKGVVRDQFYQERLYSKTELNHLFVEAGMVVSENSSGPDGDGVFTMAFDLNKRQEDVGMMAQRMLITASKPRSSVSSTATAHDRSAVVDGDATEIAATNSSDDTSSFGISVVAGSSETCSNLVGSVGDLVENLDELATMSSSLTLLPFESITVLMGDTSIACVGKLNNAWNDEDMATRKRLIDALYDMGYTEKQIRIVENHSSLVHVLSEKDMQFVLNLCDEGYRNDALMEMHVPALLDIANVQYSGAGPNCLAFCYDKGLVNGAAHALGVPVPREMTYLSDASTSAIPNLEKLDQLIRENIFYPAFIKPIKGDNSLGITCRSVIHNQNDLSTYMDELATMGIRNVLVQEYLTGIEYGVGMVGNTETGFHFFPTLKVDYSKIIAKNLEPILGFESKWDPSSPYWSDISYEAANLPSVVDTELQKTCVVLWERFGCRDYARFDFRCDVGRGDGTDDLGGTIKLLEVNPNPGWCWDGKLAYMAKLEGLDYKDMLRMILQAACDRIVHAHSLSSQ</sequence>
<dbReference type="Pfam" id="PF07478">
    <property type="entry name" value="Dala_Dala_lig_C"/>
    <property type="match status" value="1"/>
</dbReference>
<dbReference type="EMBL" id="JAFCIX010000569">
    <property type="protein sequence ID" value="KAH6586991.1"/>
    <property type="molecule type" value="Genomic_DNA"/>
</dbReference>
<dbReference type="Proteomes" id="UP001648503">
    <property type="component" value="Unassembled WGS sequence"/>
</dbReference>
<dbReference type="Gene3D" id="3.30.470.20">
    <property type="entry name" value="ATP-grasp fold, B domain"/>
    <property type="match status" value="1"/>
</dbReference>
<reference evidence="5 6" key="1">
    <citation type="submission" date="2021-02" db="EMBL/GenBank/DDBJ databases">
        <title>Variation within the Batrachochytrium salamandrivorans European outbreak.</title>
        <authorList>
            <person name="Kelly M."/>
            <person name="Pasmans F."/>
            <person name="Shea T.P."/>
            <person name="Munoz J.F."/>
            <person name="Carranza S."/>
            <person name="Cuomo C.A."/>
            <person name="Martel A."/>
        </authorList>
    </citation>
    <scope>NUCLEOTIDE SEQUENCE [LARGE SCALE GENOMIC DNA]</scope>
    <source>
        <strain evidence="5 6">AMFP18/2</strain>
    </source>
</reference>
<dbReference type="Gene3D" id="3.40.50.150">
    <property type="entry name" value="Vaccinia Virus protein VP39"/>
    <property type="match status" value="1"/>
</dbReference>
<accession>A0ABQ8EUX3</accession>
<dbReference type="InterPro" id="IPR029063">
    <property type="entry name" value="SAM-dependent_MTases_sf"/>
</dbReference>
<dbReference type="SUPFAM" id="SSF56059">
    <property type="entry name" value="Glutathione synthetase ATP-binding domain-like"/>
    <property type="match status" value="1"/>
</dbReference>
<dbReference type="PANTHER" id="PTHR23132">
    <property type="entry name" value="D-ALANINE--D-ALANINE LIGASE"/>
    <property type="match status" value="1"/>
</dbReference>
<dbReference type="PANTHER" id="PTHR23132:SF23">
    <property type="entry name" value="D-ALANINE--D-ALANINE LIGASE B"/>
    <property type="match status" value="1"/>
</dbReference>
<dbReference type="Gene3D" id="2.20.25.110">
    <property type="entry name" value="S-adenosyl-L-methionine-dependent methyltransferases"/>
    <property type="match status" value="1"/>
</dbReference>
<evidence type="ECO:0000256" key="1">
    <source>
        <dbReference type="ARBA" id="ARBA00010871"/>
    </source>
</evidence>
<dbReference type="PROSITE" id="PS50975">
    <property type="entry name" value="ATP_GRASP"/>
    <property type="match status" value="1"/>
</dbReference>